<dbReference type="OrthoDB" id="5757331at2"/>
<keyword evidence="1" id="KW-0472">Membrane</keyword>
<dbReference type="AlphaFoldDB" id="A0A285JLD8"/>
<dbReference type="EMBL" id="OBEB01000010">
    <property type="protein sequence ID" value="SNY60156.1"/>
    <property type="molecule type" value="Genomic_DNA"/>
</dbReference>
<dbReference type="RefSeq" id="WP_097112923.1">
    <property type="nucleotide sequence ID" value="NZ_OBEB01000010.1"/>
</dbReference>
<feature type="transmembrane region" description="Helical" evidence="1">
    <location>
        <begin position="12"/>
        <end position="34"/>
    </location>
</feature>
<organism evidence="2 3">
    <name type="scientific">Arsukibacterium tuosuense</name>
    <dbReference type="NCBI Taxonomy" id="1323745"/>
    <lineage>
        <taxon>Bacteria</taxon>
        <taxon>Pseudomonadati</taxon>
        <taxon>Pseudomonadota</taxon>
        <taxon>Gammaproteobacteria</taxon>
        <taxon>Chromatiales</taxon>
        <taxon>Chromatiaceae</taxon>
        <taxon>Arsukibacterium</taxon>
    </lineage>
</organism>
<name>A0A285JLD8_9GAMM</name>
<keyword evidence="1" id="KW-0812">Transmembrane</keyword>
<accession>A0A285JLD8</accession>
<protein>
    <submittedName>
        <fullName evidence="2">Uncharacterized protein</fullName>
    </submittedName>
</protein>
<feature type="transmembrane region" description="Helical" evidence="1">
    <location>
        <begin position="273"/>
        <end position="300"/>
    </location>
</feature>
<evidence type="ECO:0000313" key="2">
    <source>
        <dbReference type="EMBL" id="SNY60156.1"/>
    </source>
</evidence>
<reference evidence="3" key="1">
    <citation type="submission" date="2017-09" db="EMBL/GenBank/DDBJ databases">
        <authorList>
            <person name="Varghese N."/>
            <person name="Submissions S."/>
        </authorList>
    </citation>
    <scope>NUCLEOTIDE SEQUENCE [LARGE SCALE GENOMIC DNA]</scope>
    <source>
        <strain evidence="3">CGMCC 1.12461</strain>
    </source>
</reference>
<evidence type="ECO:0000313" key="3">
    <source>
        <dbReference type="Proteomes" id="UP000219353"/>
    </source>
</evidence>
<proteinExistence type="predicted"/>
<keyword evidence="3" id="KW-1185">Reference proteome</keyword>
<gene>
    <name evidence="2" type="ORF">SAMN06297280_0022</name>
</gene>
<keyword evidence="1" id="KW-1133">Transmembrane helix</keyword>
<evidence type="ECO:0000256" key="1">
    <source>
        <dbReference type="SAM" id="Phobius"/>
    </source>
</evidence>
<dbReference type="Proteomes" id="UP000219353">
    <property type="component" value="Unassembled WGS sequence"/>
</dbReference>
<sequence length="354" mass="40571">MSSPAYTVYNRTVKFSLLIILLLSFFAAFIQFLLQFSTSVKSNQQQLEMFSQQMDAQLTPVLQFAEAVKNRAQLAVQLTAPAEDKIPVLSLTTGDLILHQLAGDSEPLNQELQMLMQLQPYFDIAPASITSLKDLYYVSEQGYAYNGQHKWSDYVVEQLMEWLQRNQRSENGYDRNPVFYKDFILEQAAMSVPFYVNERKTGRFVLALELAPLLESLEKNNPDRYFLLLDQAGNVVASSEFINGDNLEQYQLQIQRLAGLPWSIALIDKRRSLFSAGLGSFILHWLSYAAVLLLLAWLLAKRYKRKIMGPLQRLSIHIDRLANEQAGVRRIPDGWQDLFERVSQLRASDSQKTD</sequence>